<dbReference type="Proteomes" id="UP000179243">
    <property type="component" value="Unassembled WGS sequence"/>
</dbReference>
<sequence length="295" mass="34478">MENTRKESLSQKKRDHISCVLKKHSYYLKRSESDSNLTAFINTTYGSTKYYSLLLSGQSNWTFETALTFAKNLDDFCNKNEEIRAIKPIKQEFEMMVRTAIYIDEDVWEEPYAIGKHPEIRKILLHQARNADVSKELLAQVYSSPYSIIEKLFFRFLFSHVLKYYQIFVGKEFGDPVFDNVTSTDCGLFLLFLNDPGEYHGILSPKTQTGDMAYEEFLKWITHTTKMKGIEKTASLISPPRFKIDLDKLTMDYSTDVRQVDFDKRWDFYTSTEINKRHISKDNFDSGPDNLGNMQ</sequence>
<protein>
    <submittedName>
        <fullName evidence="1">Uncharacterized protein</fullName>
    </submittedName>
</protein>
<accession>A0A1F7FFM7</accession>
<organism evidence="1 2">
    <name type="scientific">Candidatus Raymondbacteria bacterium RIFOXYD12_FULL_49_13</name>
    <dbReference type="NCBI Taxonomy" id="1817890"/>
    <lineage>
        <taxon>Bacteria</taxon>
        <taxon>Raymondiibacteriota</taxon>
    </lineage>
</organism>
<evidence type="ECO:0000313" key="2">
    <source>
        <dbReference type="Proteomes" id="UP000179243"/>
    </source>
</evidence>
<name>A0A1F7FFM7_UNCRA</name>
<dbReference type="EMBL" id="MFYX01000055">
    <property type="protein sequence ID" value="OGK05509.1"/>
    <property type="molecule type" value="Genomic_DNA"/>
</dbReference>
<comment type="caution">
    <text evidence="1">The sequence shown here is derived from an EMBL/GenBank/DDBJ whole genome shotgun (WGS) entry which is preliminary data.</text>
</comment>
<gene>
    <name evidence="1" type="ORF">A2519_05315</name>
</gene>
<evidence type="ECO:0000313" key="1">
    <source>
        <dbReference type="EMBL" id="OGK05509.1"/>
    </source>
</evidence>
<proteinExistence type="predicted"/>
<reference evidence="1 2" key="1">
    <citation type="journal article" date="2016" name="Nat. Commun.">
        <title>Thousands of microbial genomes shed light on interconnected biogeochemical processes in an aquifer system.</title>
        <authorList>
            <person name="Anantharaman K."/>
            <person name="Brown C.T."/>
            <person name="Hug L.A."/>
            <person name="Sharon I."/>
            <person name="Castelle C.J."/>
            <person name="Probst A.J."/>
            <person name="Thomas B.C."/>
            <person name="Singh A."/>
            <person name="Wilkins M.J."/>
            <person name="Karaoz U."/>
            <person name="Brodie E.L."/>
            <person name="Williams K.H."/>
            <person name="Hubbard S.S."/>
            <person name="Banfield J.F."/>
        </authorList>
    </citation>
    <scope>NUCLEOTIDE SEQUENCE [LARGE SCALE GENOMIC DNA]</scope>
</reference>
<dbReference type="AlphaFoldDB" id="A0A1F7FFM7"/>